<feature type="transmembrane region" description="Helical" evidence="1">
    <location>
        <begin position="35"/>
        <end position="53"/>
    </location>
</feature>
<dbReference type="Gene3D" id="3.40.720.10">
    <property type="entry name" value="Alkaline Phosphatase, subunit A"/>
    <property type="match status" value="1"/>
</dbReference>
<dbReference type="EMBL" id="KF900523">
    <property type="protein sequence ID" value="AIE98005.1"/>
    <property type="molecule type" value="Genomic_DNA"/>
</dbReference>
<protein>
    <recommendedName>
        <fullName evidence="2">Sulfatase N-terminal domain-containing protein</fullName>
    </recommendedName>
</protein>
<dbReference type="InterPro" id="IPR017850">
    <property type="entry name" value="Alkaline_phosphatase_core_sf"/>
</dbReference>
<name>A0A075G1T9_9ARCH</name>
<feature type="domain" description="Sulfatase N-terminal" evidence="2">
    <location>
        <begin position="185"/>
        <end position="456"/>
    </location>
</feature>
<accession>A0A075G1T9</accession>
<evidence type="ECO:0000259" key="2">
    <source>
        <dbReference type="Pfam" id="PF00884"/>
    </source>
</evidence>
<dbReference type="Pfam" id="PF00884">
    <property type="entry name" value="Sulfatase"/>
    <property type="match status" value="1"/>
</dbReference>
<keyword evidence="1" id="KW-0812">Transmembrane</keyword>
<evidence type="ECO:0000313" key="3">
    <source>
        <dbReference type="EMBL" id="AIE98005.1"/>
    </source>
</evidence>
<organism evidence="3">
    <name type="scientific">uncultured marine thaumarchaeote KM3_03_H02</name>
    <dbReference type="NCBI Taxonomy" id="1455963"/>
    <lineage>
        <taxon>Archaea</taxon>
        <taxon>Nitrososphaerota</taxon>
        <taxon>environmental samples</taxon>
    </lineage>
</organism>
<feature type="transmembrane region" description="Helical" evidence="1">
    <location>
        <begin position="60"/>
        <end position="80"/>
    </location>
</feature>
<keyword evidence="1" id="KW-1133">Transmembrane helix</keyword>
<dbReference type="SUPFAM" id="SSF53649">
    <property type="entry name" value="Alkaline phosphatase-like"/>
    <property type="match status" value="1"/>
</dbReference>
<feature type="transmembrane region" description="Helical" evidence="1">
    <location>
        <begin position="100"/>
        <end position="116"/>
    </location>
</feature>
<dbReference type="AlphaFoldDB" id="A0A075G1T9"/>
<sequence>MILTNKLIIFPFLFSIFPIILLYSENIDEVPVTELTTPLGLTFLIIFPLFIVINHILKSGIKAGIIVTFLAAIFFSYGYIFNMLQETPLFYLDLVHQRYVIIPFMIVLITVVYFLIKTKKDLTNFRSIFNVISIVMILFLFFNIGTFYLENDSSIDEFNKNGFENELEGISSVNEPAYNKTFPDIYHIVLDEYTSDKVLLEDFQFDNSEFIDYLVNSNFFIPSNPHSNYPATEPFLSSTLNMEYLDVRNLEKYDRLETEKRISDNFVMKFLKQNGYTVIIPYSGYGPHDRFYESDANPCSDVLFLKSRFLTELSRTTILSYFAEKQIENERRYTQLCTLSELQNIGKKYDKPVYVFAHLFIPHAPYLFDKDGNPVTPQSNKLRGLQGWQNVDGYLNEIQFINKKMINVITKILSQSEESIIIIQGDTGSAILNNPDISDYMKKRLSILYAIHTPYVDNKIFSENISSVNTYRIIFNNYFETNLEILDNRYYWFTDPSWGVLEQEQKELAKMNDINRFKDITEIMD</sequence>
<reference evidence="3" key="1">
    <citation type="journal article" date="2014" name="Genome Biol. Evol.">
        <title>Pangenome evidence for extensive interdomain horizontal transfer affecting lineage core and shell genes in uncultured planktonic thaumarchaeota and euryarchaeota.</title>
        <authorList>
            <person name="Deschamps P."/>
            <person name="Zivanovic Y."/>
            <person name="Moreira D."/>
            <person name="Rodriguez-Valera F."/>
            <person name="Lopez-Garcia P."/>
        </authorList>
    </citation>
    <scope>NUCLEOTIDE SEQUENCE</scope>
</reference>
<dbReference type="InterPro" id="IPR000917">
    <property type="entry name" value="Sulfatase_N"/>
</dbReference>
<proteinExistence type="predicted"/>
<keyword evidence="1" id="KW-0472">Membrane</keyword>
<feature type="transmembrane region" description="Helical" evidence="1">
    <location>
        <begin position="128"/>
        <end position="149"/>
    </location>
</feature>
<evidence type="ECO:0000256" key="1">
    <source>
        <dbReference type="SAM" id="Phobius"/>
    </source>
</evidence>
<feature type="transmembrane region" description="Helical" evidence="1">
    <location>
        <begin position="7"/>
        <end position="23"/>
    </location>
</feature>